<evidence type="ECO:0000256" key="4">
    <source>
        <dbReference type="HAMAP-Rule" id="MF_00909"/>
    </source>
</evidence>
<evidence type="ECO:0000256" key="6">
    <source>
        <dbReference type="RuleBase" id="RU000631"/>
    </source>
</evidence>
<keyword evidence="4 6" id="KW-0717">Septation</keyword>
<keyword evidence="2 4" id="KW-0547">Nucleotide-binding</keyword>
<dbReference type="Pfam" id="PF12327">
    <property type="entry name" value="FtsZ_C"/>
    <property type="match status" value="1"/>
</dbReference>
<sequence length="619" mass="64125">MINVTIPQIEPELKPRITVFGVGGAGGNAVNNMIKSNLEGVDFVVGNTDAQALKGSLCEKRIQLGTGTTRGLGAGSKPDVGRASAEEQIDEIVQYLEGSNMVFITAGMGGGTGTGAAPVIARAARERGILTVGVVTKPFHFEGGHRMRLAEGGIAELQQYVDTLIIIPNQNLFRIANEKTTFADAFKMADDVLHSGVRGVTDLMVMPGLINLDFADIRSVMTEMGKAMMGTGEASGERRAIEAAEAAISNPLLDDVSMKGARGVLINITGGYDMTLFEVDEAANRVRDEVDPDANIIFGSTFDSSLDGVMRVSVVATGIDAAAMSNPRTLHPVSLSLNPADRAKKPATPGNLTGAPAAGSPATPAIPSAAAGLRHPQPVTAGAAAIQHDPAQPAAQGEAPKPSAGPLHGENQGGHFFAPRPADAGPRQPVTVGAAPLSAPQPVHPQAHPQQQAPMQPVAVQPAPQPQAAPMPQHQHPVQQPHQAHPAGLSVGPAPVPAPEPAPARKGNFLFGLVTGLGRKSEPAHPPAPQAYPAPQQQATYPQQPAPQGYPAYPTAPQAPMQAPAAYQPAPQAAQPQQQPAPVGYPAAPQAMAPAPRAESKPGEQEELDIPAFLRRQAN</sequence>
<evidence type="ECO:0000256" key="2">
    <source>
        <dbReference type="ARBA" id="ARBA00022741"/>
    </source>
</evidence>
<dbReference type="EMBL" id="JAUSVU010000006">
    <property type="protein sequence ID" value="MDQ0533376.1"/>
    <property type="molecule type" value="Genomic_DNA"/>
</dbReference>
<dbReference type="CDD" id="cd02201">
    <property type="entry name" value="FtsZ_type1"/>
    <property type="match status" value="1"/>
</dbReference>
<dbReference type="GO" id="GO:0051301">
    <property type="term" value="P:cell division"/>
    <property type="evidence" value="ECO:0007669"/>
    <property type="project" value="UniProtKB-KW"/>
</dbReference>
<comment type="function">
    <text evidence="4 6">Essential cell division protein that forms a contractile ring structure (Z ring) at the future cell division site. The regulation of the ring assembly controls the timing and the location of cell division. One of the functions of the FtsZ ring is to recruit other cell division proteins to the septum to produce a new cell wall between the dividing cells. Binds GTP and shows GTPase activity.</text>
</comment>
<dbReference type="InterPro" id="IPR024757">
    <property type="entry name" value="FtsZ_C"/>
</dbReference>
<keyword evidence="4 6" id="KW-0131">Cell cycle</keyword>
<dbReference type="Proteomes" id="UP001244552">
    <property type="component" value="Unassembled WGS sequence"/>
</dbReference>
<evidence type="ECO:0000259" key="9">
    <source>
        <dbReference type="SMART" id="SM00865"/>
    </source>
</evidence>
<proteinExistence type="inferred from homology"/>
<feature type="compositionally biased region" description="Low complexity" evidence="7">
    <location>
        <begin position="533"/>
        <end position="597"/>
    </location>
</feature>
<gene>
    <name evidence="4" type="primary">ftsZ</name>
    <name evidence="10" type="ORF">QO018_002227</name>
</gene>
<keyword evidence="11" id="KW-1185">Reference proteome</keyword>
<comment type="subunit">
    <text evidence="4">Homodimer. Polymerizes to form a dynamic ring structure in a strictly GTP-dependent manner. Interacts directly with several other division proteins.</text>
</comment>
<feature type="compositionally biased region" description="Low complexity" evidence="7">
    <location>
        <begin position="353"/>
        <end position="370"/>
    </location>
</feature>
<dbReference type="HAMAP" id="MF_00909">
    <property type="entry name" value="FtsZ"/>
    <property type="match status" value="1"/>
</dbReference>
<feature type="binding site" evidence="4">
    <location>
        <position position="146"/>
    </location>
    <ligand>
        <name>GTP</name>
        <dbReference type="ChEBI" id="CHEBI:37565"/>
    </ligand>
</feature>
<feature type="binding site" evidence="4">
    <location>
        <begin position="111"/>
        <end position="113"/>
    </location>
    <ligand>
        <name>GTP</name>
        <dbReference type="ChEBI" id="CHEBI:37565"/>
    </ligand>
</feature>
<dbReference type="PANTHER" id="PTHR30314">
    <property type="entry name" value="CELL DIVISION PROTEIN FTSZ-RELATED"/>
    <property type="match status" value="1"/>
</dbReference>
<dbReference type="SMART" id="SM00865">
    <property type="entry name" value="Tubulin_C"/>
    <property type="match status" value="1"/>
</dbReference>
<accession>A0ABU0MJ16</accession>
<dbReference type="SMART" id="SM00864">
    <property type="entry name" value="Tubulin"/>
    <property type="match status" value="1"/>
</dbReference>
<evidence type="ECO:0000256" key="5">
    <source>
        <dbReference type="NCBIfam" id="TIGR00065"/>
    </source>
</evidence>
<evidence type="ECO:0000256" key="3">
    <source>
        <dbReference type="ARBA" id="ARBA00023134"/>
    </source>
</evidence>
<feature type="binding site" evidence="4">
    <location>
        <position position="190"/>
    </location>
    <ligand>
        <name>GTP</name>
        <dbReference type="ChEBI" id="CHEBI:37565"/>
    </ligand>
</feature>
<evidence type="ECO:0000256" key="7">
    <source>
        <dbReference type="SAM" id="MobiDB-lite"/>
    </source>
</evidence>
<comment type="subcellular location">
    <subcellularLocation>
        <location evidence="4">Cytoplasm</location>
    </subcellularLocation>
    <text evidence="4">Assembles at midcell at the inner surface of the cytoplasmic membrane.</text>
</comment>
<dbReference type="PANTHER" id="PTHR30314:SF3">
    <property type="entry name" value="MITOCHONDRIAL DIVISION PROTEIN FSZA"/>
    <property type="match status" value="1"/>
</dbReference>
<name>A0ABU0MJ16_9PROT</name>
<dbReference type="InterPro" id="IPR020805">
    <property type="entry name" value="Cell_div_FtsZ_CS"/>
</dbReference>
<comment type="caution">
    <text evidence="10">The sequence shown here is derived from an EMBL/GenBank/DDBJ whole genome shotgun (WGS) entry which is preliminary data.</text>
</comment>
<comment type="similarity">
    <text evidence="1 4 6">Belongs to the FtsZ family.</text>
</comment>
<feature type="region of interest" description="Disordered" evidence="7">
    <location>
        <begin position="330"/>
        <end position="370"/>
    </location>
</feature>
<feature type="compositionally biased region" description="Low complexity" evidence="7">
    <location>
        <begin position="470"/>
        <end position="487"/>
    </location>
</feature>
<feature type="binding site" evidence="4">
    <location>
        <position position="142"/>
    </location>
    <ligand>
        <name>GTP</name>
        <dbReference type="ChEBI" id="CHEBI:37565"/>
    </ligand>
</feature>
<dbReference type="InterPro" id="IPR008280">
    <property type="entry name" value="Tub_FtsZ_C"/>
</dbReference>
<evidence type="ECO:0000313" key="10">
    <source>
        <dbReference type="EMBL" id="MDQ0533376.1"/>
    </source>
</evidence>
<dbReference type="Gene3D" id="3.40.50.1440">
    <property type="entry name" value="Tubulin/FtsZ, GTPase domain"/>
    <property type="match status" value="1"/>
</dbReference>
<protein>
    <recommendedName>
        <fullName evidence="4 5">Cell division protein FtsZ</fullName>
    </recommendedName>
</protein>
<reference evidence="10 11" key="1">
    <citation type="submission" date="2023-07" db="EMBL/GenBank/DDBJ databases">
        <title>Genomic Encyclopedia of Type Strains, Phase IV (KMG-IV): sequencing the most valuable type-strain genomes for metagenomic binning, comparative biology and taxonomic classification.</title>
        <authorList>
            <person name="Goeker M."/>
        </authorList>
    </citation>
    <scope>NUCLEOTIDE SEQUENCE [LARGE SCALE GENOMIC DNA]</scope>
    <source>
        <strain evidence="10 11">DSM 19922</strain>
    </source>
</reference>
<dbReference type="PROSITE" id="PS01135">
    <property type="entry name" value="FTSZ_2"/>
    <property type="match status" value="1"/>
</dbReference>
<feature type="compositionally biased region" description="Low complexity" evidence="7">
    <location>
        <begin position="440"/>
        <end position="462"/>
    </location>
</feature>
<dbReference type="PROSITE" id="PS01134">
    <property type="entry name" value="FTSZ_1"/>
    <property type="match status" value="1"/>
</dbReference>
<dbReference type="Gene3D" id="3.30.1330.20">
    <property type="entry name" value="Tubulin/FtsZ, C-terminal domain"/>
    <property type="match status" value="1"/>
</dbReference>
<dbReference type="InterPro" id="IPR003008">
    <property type="entry name" value="Tubulin_FtsZ_GTPase"/>
</dbReference>
<dbReference type="InterPro" id="IPR000158">
    <property type="entry name" value="Cell_div_FtsZ"/>
</dbReference>
<dbReference type="InterPro" id="IPR036525">
    <property type="entry name" value="Tubulin/FtsZ_GTPase_sf"/>
</dbReference>
<dbReference type="SUPFAM" id="SSF55307">
    <property type="entry name" value="Tubulin C-terminal domain-like"/>
    <property type="match status" value="1"/>
</dbReference>
<feature type="region of interest" description="Disordered" evidence="7">
    <location>
        <begin position="388"/>
        <end position="619"/>
    </location>
</feature>
<dbReference type="Pfam" id="PF00091">
    <property type="entry name" value="Tubulin"/>
    <property type="match status" value="1"/>
</dbReference>
<feature type="domain" description="Tubulin/FtsZ GTPase" evidence="8">
    <location>
        <begin position="16"/>
        <end position="208"/>
    </location>
</feature>
<keyword evidence="3 4" id="KW-0342">GTP-binding</keyword>
<evidence type="ECO:0000313" key="11">
    <source>
        <dbReference type="Proteomes" id="UP001244552"/>
    </source>
</evidence>
<dbReference type="PRINTS" id="PR00423">
    <property type="entry name" value="CELLDVISFTSZ"/>
</dbReference>
<dbReference type="InterPro" id="IPR045061">
    <property type="entry name" value="FtsZ/CetZ"/>
</dbReference>
<feature type="domain" description="Tubulin/FtsZ 2-layer sandwich" evidence="9">
    <location>
        <begin position="210"/>
        <end position="328"/>
    </location>
</feature>
<dbReference type="InterPro" id="IPR018316">
    <property type="entry name" value="Tubulin/FtsZ_2-layer-sand-dom"/>
</dbReference>
<keyword evidence="4" id="KW-0963">Cytoplasm</keyword>
<organism evidence="10 11">
    <name type="scientific">Azospirillum picis</name>
    <dbReference type="NCBI Taxonomy" id="488438"/>
    <lineage>
        <taxon>Bacteria</taxon>
        <taxon>Pseudomonadati</taxon>
        <taxon>Pseudomonadota</taxon>
        <taxon>Alphaproteobacteria</taxon>
        <taxon>Rhodospirillales</taxon>
        <taxon>Azospirillaceae</taxon>
        <taxon>Azospirillum</taxon>
    </lineage>
</organism>
<keyword evidence="4 6" id="KW-0132">Cell division</keyword>
<dbReference type="RefSeq" id="WP_209981467.1">
    <property type="nucleotide sequence ID" value="NZ_JAGINO010000006.1"/>
</dbReference>
<feature type="binding site" evidence="4">
    <location>
        <begin position="24"/>
        <end position="28"/>
    </location>
    <ligand>
        <name>GTP</name>
        <dbReference type="ChEBI" id="CHEBI:37565"/>
    </ligand>
</feature>
<evidence type="ECO:0000256" key="1">
    <source>
        <dbReference type="ARBA" id="ARBA00009690"/>
    </source>
</evidence>
<evidence type="ECO:0000259" key="8">
    <source>
        <dbReference type="SMART" id="SM00864"/>
    </source>
</evidence>
<dbReference type="NCBIfam" id="TIGR00065">
    <property type="entry name" value="ftsZ"/>
    <property type="match status" value="1"/>
</dbReference>
<dbReference type="InterPro" id="IPR037103">
    <property type="entry name" value="Tubulin/FtsZ-like_C"/>
</dbReference>
<dbReference type="SUPFAM" id="SSF52490">
    <property type="entry name" value="Tubulin nucleotide-binding domain-like"/>
    <property type="match status" value="1"/>
</dbReference>